<protein>
    <recommendedName>
        <fullName evidence="5">Complex 1 LYR protein domain-containing protein</fullName>
    </recommendedName>
</protein>
<dbReference type="InterPro" id="IPR045295">
    <property type="entry name" value="Complex1_LYR_SDHAF1_LYRM8"/>
</dbReference>
<feature type="domain" description="Complex 1 LYR protein" evidence="5">
    <location>
        <begin position="52"/>
        <end position="106"/>
    </location>
</feature>
<proteinExistence type="inferred from homology"/>
<reference evidence="6 7" key="1">
    <citation type="journal article" date="2022" name="Gigascience">
        <title>A chromosome-level genome assembly and annotation of the desert horned lizard, Phrynosoma platyrhinos, provides insight into chromosomal rearrangements among reptiles.</title>
        <authorList>
            <person name="Koochekian N."/>
            <person name="Ascanio A."/>
            <person name="Farleigh K."/>
            <person name="Card D.C."/>
            <person name="Schield D.R."/>
            <person name="Castoe T.A."/>
            <person name="Jezkova T."/>
        </authorList>
    </citation>
    <scope>NUCLEOTIDE SEQUENCE [LARGE SCALE GENOMIC DNA]</scope>
    <source>
        <strain evidence="6">NK-2021</strain>
    </source>
</reference>
<evidence type="ECO:0000256" key="3">
    <source>
        <dbReference type="ARBA" id="ARBA00023186"/>
    </source>
</evidence>
<evidence type="ECO:0000256" key="4">
    <source>
        <dbReference type="ARBA" id="ARBA00025715"/>
    </source>
</evidence>
<sequence>MGSAEKAAPVSELSERLVTKAKRGSYSAVPVLPHQPGGARCHSMARHSKLQKQVLALYRNFLRAGKDKPGFLPQIRSEFRKNAQIPRMDVMLIEYLVRRGQRQLEQLQNAHTKQMGAFVKTKENER</sequence>
<dbReference type="Pfam" id="PF05347">
    <property type="entry name" value="Complex1_LYR"/>
    <property type="match status" value="1"/>
</dbReference>
<accession>A0ABQ7TQ28</accession>
<dbReference type="PANTHER" id="PTHR47046">
    <property type="entry name" value="SUCCINATE DEHYDROGENASE ASSEMBLY FACTOR 1, MITOCHONDRIAL"/>
    <property type="match status" value="1"/>
</dbReference>
<keyword evidence="7" id="KW-1185">Reference proteome</keyword>
<comment type="subcellular location">
    <subcellularLocation>
        <location evidence="1">Mitochondrion matrix</location>
    </subcellularLocation>
</comment>
<dbReference type="CDD" id="cd20268">
    <property type="entry name" value="Complex1_LYR_SDHAF1_LYRM8"/>
    <property type="match status" value="1"/>
</dbReference>
<organism evidence="6 7">
    <name type="scientific">Phrynosoma platyrhinos</name>
    <name type="common">Desert horned lizard</name>
    <dbReference type="NCBI Taxonomy" id="52577"/>
    <lineage>
        <taxon>Eukaryota</taxon>
        <taxon>Metazoa</taxon>
        <taxon>Chordata</taxon>
        <taxon>Craniata</taxon>
        <taxon>Vertebrata</taxon>
        <taxon>Euteleostomi</taxon>
        <taxon>Lepidosauria</taxon>
        <taxon>Squamata</taxon>
        <taxon>Bifurcata</taxon>
        <taxon>Unidentata</taxon>
        <taxon>Episquamata</taxon>
        <taxon>Toxicofera</taxon>
        <taxon>Iguania</taxon>
        <taxon>Phrynosomatidae</taxon>
        <taxon>Phrynosomatinae</taxon>
        <taxon>Phrynosoma</taxon>
    </lineage>
</organism>
<dbReference type="Proteomes" id="UP000826234">
    <property type="component" value="Unassembled WGS sequence"/>
</dbReference>
<dbReference type="InterPro" id="IPR052687">
    <property type="entry name" value="SDHAF1"/>
</dbReference>
<dbReference type="EMBL" id="JAIPUX010000035">
    <property type="protein sequence ID" value="KAH0631592.1"/>
    <property type="molecule type" value="Genomic_DNA"/>
</dbReference>
<evidence type="ECO:0000259" key="5">
    <source>
        <dbReference type="Pfam" id="PF05347"/>
    </source>
</evidence>
<evidence type="ECO:0000313" key="6">
    <source>
        <dbReference type="EMBL" id="KAH0631592.1"/>
    </source>
</evidence>
<comment type="caution">
    <text evidence="6">The sequence shown here is derived from an EMBL/GenBank/DDBJ whole genome shotgun (WGS) entry which is preliminary data.</text>
</comment>
<keyword evidence="3" id="KW-0143">Chaperone</keyword>
<name>A0ABQ7TQ28_PHRPL</name>
<gene>
    <name evidence="6" type="ORF">JD844_005990</name>
</gene>
<evidence type="ECO:0000256" key="2">
    <source>
        <dbReference type="ARBA" id="ARBA00023128"/>
    </source>
</evidence>
<evidence type="ECO:0000256" key="1">
    <source>
        <dbReference type="ARBA" id="ARBA00004305"/>
    </source>
</evidence>
<dbReference type="InterPro" id="IPR008011">
    <property type="entry name" value="Complex1_LYR_dom"/>
</dbReference>
<keyword evidence="2" id="KW-0496">Mitochondrion</keyword>
<dbReference type="PANTHER" id="PTHR47046:SF1">
    <property type="entry name" value="SUCCINATE DEHYDROGENASE ASSEMBLY FACTOR 1, MITOCHONDRIAL"/>
    <property type="match status" value="1"/>
</dbReference>
<evidence type="ECO:0000313" key="7">
    <source>
        <dbReference type="Proteomes" id="UP000826234"/>
    </source>
</evidence>
<comment type="similarity">
    <text evidence="4">Belongs to the complex I LYR family. SDHAF1 subfamily.</text>
</comment>